<dbReference type="Proteomes" id="UP001375240">
    <property type="component" value="Unassembled WGS sequence"/>
</dbReference>
<evidence type="ECO:0000313" key="4">
    <source>
        <dbReference type="Proteomes" id="UP001375240"/>
    </source>
</evidence>
<evidence type="ECO:0000313" key="3">
    <source>
        <dbReference type="EMBL" id="KAK6330345.1"/>
    </source>
</evidence>
<feature type="chain" id="PRO_5043911687" evidence="2">
    <location>
        <begin position="20"/>
        <end position="160"/>
    </location>
</feature>
<accession>A0AAV9TWV6</accession>
<keyword evidence="2" id="KW-0732">Signal</keyword>
<sequence>MVSFTKVLFIGVLAACGAAQDITTTTTTTAPSTCTPFSAPVGACPTPYDPCCAYICAEAQVPFAICQTTSATYLAQCSACPTASVTTTTTTSTDMSTDTATDVGSSTSTTTLTSTTTTCTVATANVTMPLPIPTFISEASSVIAIGSAAVLGLMCLMLAL</sequence>
<name>A0AAV9TWV6_9PEZI</name>
<feature type="region of interest" description="Disordered" evidence="1">
    <location>
        <begin position="87"/>
        <end position="107"/>
    </location>
</feature>
<protein>
    <submittedName>
        <fullName evidence="3">Uncharacterized protein</fullName>
    </submittedName>
</protein>
<feature type="signal peptide" evidence="2">
    <location>
        <begin position="1"/>
        <end position="19"/>
    </location>
</feature>
<keyword evidence="4" id="KW-1185">Reference proteome</keyword>
<comment type="caution">
    <text evidence="3">The sequence shown here is derived from an EMBL/GenBank/DDBJ whole genome shotgun (WGS) entry which is preliminary data.</text>
</comment>
<proteinExistence type="predicted"/>
<dbReference type="AlphaFoldDB" id="A0AAV9TWV6"/>
<evidence type="ECO:0000256" key="2">
    <source>
        <dbReference type="SAM" id="SignalP"/>
    </source>
</evidence>
<dbReference type="EMBL" id="JAVHNQ010000018">
    <property type="protein sequence ID" value="KAK6330345.1"/>
    <property type="molecule type" value="Genomic_DNA"/>
</dbReference>
<organism evidence="3 4">
    <name type="scientific">Orbilia brochopaga</name>
    <dbReference type="NCBI Taxonomy" id="3140254"/>
    <lineage>
        <taxon>Eukaryota</taxon>
        <taxon>Fungi</taxon>
        <taxon>Dikarya</taxon>
        <taxon>Ascomycota</taxon>
        <taxon>Pezizomycotina</taxon>
        <taxon>Orbiliomycetes</taxon>
        <taxon>Orbiliales</taxon>
        <taxon>Orbiliaceae</taxon>
        <taxon>Orbilia</taxon>
    </lineage>
</organism>
<reference evidence="3 4" key="1">
    <citation type="submission" date="2019-10" db="EMBL/GenBank/DDBJ databases">
        <authorList>
            <person name="Palmer J.M."/>
        </authorList>
    </citation>
    <scope>NUCLEOTIDE SEQUENCE [LARGE SCALE GENOMIC DNA]</scope>
    <source>
        <strain evidence="3 4">TWF696</strain>
    </source>
</reference>
<evidence type="ECO:0000256" key="1">
    <source>
        <dbReference type="SAM" id="MobiDB-lite"/>
    </source>
</evidence>
<gene>
    <name evidence="3" type="ORF">TWF696_003441</name>
</gene>